<gene>
    <name evidence="3" type="ORF">MIMGU_mgv1a012308mg</name>
</gene>
<proteinExistence type="predicted"/>
<organism evidence="3 4">
    <name type="scientific">Erythranthe guttata</name>
    <name type="common">Yellow monkey flower</name>
    <name type="synonym">Mimulus guttatus</name>
    <dbReference type="NCBI Taxonomy" id="4155"/>
    <lineage>
        <taxon>Eukaryota</taxon>
        <taxon>Viridiplantae</taxon>
        <taxon>Streptophyta</taxon>
        <taxon>Embryophyta</taxon>
        <taxon>Tracheophyta</taxon>
        <taxon>Spermatophyta</taxon>
        <taxon>Magnoliopsida</taxon>
        <taxon>eudicotyledons</taxon>
        <taxon>Gunneridae</taxon>
        <taxon>Pentapetalae</taxon>
        <taxon>asterids</taxon>
        <taxon>lamiids</taxon>
        <taxon>Lamiales</taxon>
        <taxon>Phrymaceae</taxon>
        <taxon>Erythranthe</taxon>
    </lineage>
</organism>
<dbReference type="eggNOG" id="ENOG502S1WP">
    <property type="taxonomic scope" value="Eukaryota"/>
</dbReference>
<protein>
    <submittedName>
        <fullName evidence="3">Uncharacterized protein</fullName>
    </submittedName>
</protein>
<keyword evidence="2" id="KW-1133">Transmembrane helix</keyword>
<keyword evidence="4" id="KW-1185">Reference proteome</keyword>
<feature type="compositionally biased region" description="Basic residues" evidence="1">
    <location>
        <begin position="1"/>
        <end position="11"/>
    </location>
</feature>
<evidence type="ECO:0000313" key="3">
    <source>
        <dbReference type="EMBL" id="EYU24691.1"/>
    </source>
</evidence>
<reference evidence="3 4" key="1">
    <citation type="journal article" date="2013" name="Proc. Natl. Acad. Sci. U.S.A.">
        <title>Fine-scale variation in meiotic recombination in Mimulus inferred from population shotgun sequencing.</title>
        <authorList>
            <person name="Hellsten U."/>
            <person name="Wright K.M."/>
            <person name="Jenkins J."/>
            <person name="Shu S."/>
            <person name="Yuan Y."/>
            <person name="Wessler S.R."/>
            <person name="Schmutz J."/>
            <person name="Willis J.H."/>
            <person name="Rokhsar D.S."/>
        </authorList>
    </citation>
    <scope>NUCLEOTIDE SEQUENCE [LARGE SCALE GENOMIC DNA]</scope>
    <source>
        <strain evidence="4">cv. DUN x IM62</strain>
    </source>
</reference>
<accession>A0A022Q9R0</accession>
<dbReference type="PANTHER" id="PTHR35469">
    <property type="entry name" value="TRANSMEMBRANE PROTEIN"/>
    <property type="match status" value="1"/>
</dbReference>
<dbReference type="AlphaFoldDB" id="A0A022Q9R0"/>
<keyword evidence="2" id="KW-0812">Transmembrane</keyword>
<sequence length="254" mass="28468">MEKEQRRRKIISRGTDRMALITGRIQSLDPDPFSKSSSFTTPRRDNPPAQHARSSSEPGEALFQVDHSNGGDEVADTVTRNHNEEEISEVYNPGSSVSYLQKMEEKRSPPSTVNPNSPQKSLGYFLSSITLNEINFTIISSEDTRVICAIVLAFLVVLSHINLPQNVAKRKSLIVYRPLLVVLLTDLFIVARRLAPFAQIKKEDKNPRIEEDGDNWGGAFKLLELGLVLHQTIRAIFIDCSFYLVIVVCGLSLM</sequence>
<dbReference type="PANTHER" id="PTHR35469:SF5">
    <property type="entry name" value="TRANSMEMBRANE PROTEIN"/>
    <property type="match status" value="1"/>
</dbReference>
<feature type="transmembrane region" description="Helical" evidence="2">
    <location>
        <begin position="175"/>
        <end position="195"/>
    </location>
</feature>
<evidence type="ECO:0000256" key="2">
    <source>
        <dbReference type="SAM" id="Phobius"/>
    </source>
</evidence>
<feature type="region of interest" description="Disordered" evidence="1">
    <location>
        <begin position="1"/>
        <end position="60"/>
    </location>
</feature>
<dbReference type="EMBL" id="KI632119">
    <property type="protein sequence ID" value="EYU24691.1"/>
    <property type="molecule type" value="Genomic_DNA"/>
</dbReference>
<keyword evidence="2" id="KW-0472">Membrane</keyword>
<evidence type="ECO:0000256" key="1">
    <source>
        <dbReference type="SAM" id="MobiDB-lite"/>
    </source>
</evidence>
<name>A0A022Q9R0_ERYGU</name>
<evidence type="ECO:0000313" key="4">
    <source>
        <dbReference type="Proteomes" id="UP000030748"/>
    </source>
</evidence>
<feature type="transmembrane region" description="Helical" evidence="2">
    <location>
        <begin position="146"/>
        <end position="163"/>
    </location>
</feature>
<dbReference type="Proteomes" id="UP000030748">
    <property type="component" value="Unassembled WGS sequence"/>
</dbReference>
<dbReference type="STRING" id="4155.A0A022Q9R0"/>